<proteinExistence type="predicted"/>
<keyword evidence="3" id="KW-1185">Reference proteome</keyword>
<organism evidence="2 3">
    <name type="scientific">Liparis tanakae</name>
    <name type="common">Tanaka's snailfish</name>
    <dbReference type="NCBI Taxonomy" id="230148"/>
    <lineage>
        <taxon>Eukaryota</taxon>
        <taxon>Metazoa</taxon>
        <taxon>Chordata</taxon>
        <taxon>Craniata</taxon>
        <taxon>Vertebrata</taxon>
        <taxon>Euteleostomi</taxon>
        <taxon>Actinopterygii</taxon>
        <taxon>Neopterygii</taxon>
        <taxon>Teleostei</taxon>
        <taxon>Neoteleostei</taxon>
        <taxon>Acanthomorphata</taxon>
        <taxon>Eupercaria</taxon>
        <taxon>Perciformes</taxon>
        <taxon>Cottioidei</taxon>
        <taxon>Cottales</taxon>
        <taxon>Liparidae</taxon>
        <taxon>Liparis</taxon>
    </lineage>
</organism>
<name>A0A4Z2H9A1_9TELE</name>
<comment type="caution">
    <text evidence="2">The sequence shown here is derived from an EMBL/GenBank/DDBJ whole genome shotgun (WGS) entry which is preliminary data.</text>
</comment>
<gene>
    <name evidence="2" type="ORF">EYF80_027561</name>
</gene>
<evidence type="ECO:0000313" key="3">
    <source>
        <dbReference type="Proteomes" id="UP000314294"/>
    </source>
</evidence>
<dbReference type="AlphaFoldDB" id="A0A4Z2H9A1"/>
<reference evidence="2 3" key="1">
    <citation type="submission" date="2019-03" db="EMBL/GenBank/DDBJ databases">
        <title>First draft genome of Liparis tanakae, snailfish: a comprehensive survey of snailfish specific genes.</title>
        <authorList>
            <person name="Kim W."/>
            <person name="Song I."/>
            <person name="Jeong J.-H."/>
            <person name="Kim D."/>
            <person name="Kim S."/>
            <person name="Ryu S."/>
            <person name="Song J.Y."/>
            <person name="Lee S.K."/>
        </authorList>
    </citation>
    <scope>NUCLEOTIDE SEQUENCE [LARGE SCALE GENOMIC DNA]</scope>
    <source>
        <tissue evidence="2">Muscle</tissue>
    </source>
</reference>
<accession>A0A4Z2H9A1</accession>
<evidence type="ECO:0000313" key="2">
    <source>
        <dbReference type="EMBL" id="TNN62181.1"/>
    </source>
</evidence>
<feature type="region of interest" description="Disordered" evidence="1">
    <location>
        <begin position="1"/>
        <end position="22"/>
    </location>
</feature>
<dbReference type="EMBL" id="SRLO01000299">
    <property type="protein sequence ID" value="TNN62181.1"/>
    <property type="molecule type" value="Genomic_DNA"/>
</dbReference>
<sequence>MSWRGAVQSSDDEYGGGVSGGGPLEPSGMIGSFCLFRCCSSALVSHTRRRLSGSEGRRSEPSDRLPLPCTGDRPVTLMP</sequence>
<feature type="region of interest" description="Disordered" evidence="1">
    <location>
        <begin position="49"/>
        <end position="79"/>
    </location>
</feature>
<protein>
    <submittedName>
        <fullName evidence="2">Uncharacterized protein</fullName>
    </submittedName>
</protein>
<evidence type="ECO:0000256" key="1">
    <source>
        <dbReference type="SAM" id="MobiDB-lite"/>
    </source>
</evidence>
<dbReference type="Proteomes" id="UP000314294">
    <property type="component" value="Unassembled WGS sequence"/>
</dbReference>